<accession>A0A0F9LSW1</accession>
<name>A0A0F9LSW1_9ZZZZ</name>
<sequence>MNKTIKAWYFSTDDCILQYGDGRKIKEGVIHKVDEPIKLCEGGLHASLTPFEALYYARGSILWEVELSGKIISGDNKRVATVRKYIKGLNIENYLREFAREEALSVIHLWRAPSIVKEYLETGDLNLRGAARAAAWTAAANAAWNAAWTAAAEAAWNAAWIAAAAAKAARYAAKDASGIRFNDKVEKLFK</sequence>
<evidence type="ECO:0000313" key="2">
    <source>
        <dbReference type="EMBL" id="KKM98249.1"/>
    </source>
</evidence>
<dbReference type="AlphaFoldDB" id="A0A0F9LSW1"/>
<proteinExistence type="predicted"/>
<gene>
    <name evidence="2" type="ORF">LCGC14_1160000</name>
</gene>
<evidence type="ECO:0000259" key="1">
    <source>
        <dbReference type="Pfam" id="PF24703"/>
    </source>
</evidence>
<comment type="caution">
    <text evidence="2">The sequence shown here is derived from an EMBL/GenBank/DDBJ whole genome shotgun (WGS) entry which is preliminary data.</text>
</comment>
<reference evidence="2" key="1">
    <citation type="journal article" date="2015" name="Nature">
        <title>Complex archaea that bridge the gap between prokaryotes and eukaryotes.</title>
        <authorList>
            <person name="Spang A."/>
            <person name="Saw J.H."/>
            <person name="Jorgensen S.L."/>
            <person name="Zaremba-Niedzwiedzka K."/>
            <person name="Martijn J."/>
            <person name="Lind A.E."/>
            <person name="van Eijk R."/>
            <person name="Schleper C."/>
            <person name="Guy L."/>
            <person name="Ettema T.J."/>
        </authorList>
    </citation>
    <scope>NUCLEOTIDE SEQUENCE</scope>
</reference>
<dbReference type="InterPro" id="IPR056083">
    <property type="entry name" value="DUF7666"/>
</dbReference>
<protein>
    <recommendedName>
        <fullName evidence="1">DUF7666 domain-containing protein</fullName>
    </recommendedName>
</protein>
<feature type="domain" description="DUF7666" evidence="1">
    <location>
        <begin position="32"/>
        <end position="96"/>
    </location>
</feature>
<dbReference type="EMBL" id="LAZR01005646">
    <property type="protein sequence ID" value="KKM98249.1"/>
    <property type="molecule type" value="Genomic_DNA"/>
</dbReference>
<organism evidence="2">
    <name type="scientific">marine sediment metagenome</name>
    <dbReference type="NCBI Taxonomy" id="412755"/>
    <lineage>
        <taxon>unclassified sequences</taxon>
        <taxon>metagenomes</taxon>
        <taxon>ecological metagenomes</taxon>
    </lineage>
</organism>
<dbReference type="Pfam" id="PF24703">
    <property type="entry name" value="DUF7666"/>
    <property type="match status" value="1"/>
</dbReference>